<organism evidence="8 9">
    <name type="scientific">Saitozyma podzolica</name>
    <dbReference type="NCBI Taxonomy" id="1890683"/>
    <lineage>
        <taxon>Eukaryota</taxon>
        <taxon>Fungi</taxon>
        <taxon>Dikarya</taxon>
        <taxon>Basidiomycota</taxon>
        <taxon>Agaricomycotina</taxon>
        <taxon>Tremellomycetes</taxon>
        <taxon>Tremellales</taxon>
        <taxon>Trimorphomycetaceae</taxon>
        <taxon>Saitozyma</taxon>
    </lineage>
</organism>
<reference evidence="8 9" key="1">
    <citation type="submission" date="2018-11" db="EMBL/GenBank/DDBJ databases">
        <title>Genome sequence of Saitozyma podzolica DSM 27192.</title>
        <authorList>
            <person name="Aliyu H."/>
            <person name="Gorte O."/>
            <person name="Ochsenreither K."/>
        </authorList>
    </citation>
    <scope>NUCLEOTIDE SEQUENCE [LARGE SCALE GENOMIC DNA]</scope>
    <source>
        <strain evidence="8 9">DSM 27192</strain>
    </source>
</reference>
<dbReference type="GO" id="GO:0005634">
    <property type="term" value="C:nucleus"/>
    <property type="evidence" value="ECO:0007669"/>
    <property type="project" value="UniProtKB-SubCell"/>
</dbReference>
<dbReference type="GO" id="GO:0003723">
    <property type="term" value="F:RNA binding"/>
    <property type="evidence" value="ECO:0007669"/>
    <property type="project" value="UniProtKB-KW"/>
</dbReference>
<dbReference type="SUPFAM" id="SSF74784">
    <property type="entry name" value="Translin"/>
    <property type="match status" value="1"/>
</dbReference>
<dbReference type="AlphaFoldDB" id="A0A427Y3M5"/>
<dbReference type="STRING" id="1890683.A0A427Y3M5"/>
<name>A0A427Y3M5_9TREE</name>
<protein>
    <recommendedName>
        <fullName evidence="10">Translin</fullName>
    </recommendedName>
</protein>
<dbReference type="Gene3D" id="1.20.58.200">
    <property type="entry name" value="Translin, domain 2"/>
    <property type="match status" value="1"/>
</dbReference>
<evidence type="ECO:0000313" key="9">
    <source>
        <dbReference type="Proteomes" id="UP000279259"/>
    </source>
</evidence>
<evidence type="ECO:0000256" key="4">
    <source>
        <dbReference type="ARBA" id="ARBA00022490"/>
    </source>
</evidence>
<evidence type="ECO:0000256" key="5">
    <source>
        <dbReference type="ARBA" id="ARBA00022884"/>
    </source>
</evidence>
<dbReference type="EMBL" id="RSCD01000019">
    <property type="protein sequence ID" value="RSH85683.1"/>
    <property type="molecule type" value="Genomic_DNA"/>
</dbReference>
<evidence type="ECO:0000256" key="7">
    <source>
        <dbReference type="ARBA" id="ARBA00023242"/>
    </source>
</evidence>
<gene>
    <name evidence="8" type="ORF">EHS25_003824</name>
</gene>
<dbReference type="CDD" id="cd14819">
    <property type="entry name" value="Translin"/>
    <property type="match status" value="1"/>
</dbReference>
<keyword evidence="4" id="KW-0963">Cytoplasm</keyword>
<sequence length="246" mass="26983">MADLAPVPTSASASAPTSVDSILTSVISQLETEQNLRKQLREAIDPIDDLARSAATELNRLHSAGASEHSRICERALETVGKAHPLWIEVGKLLPKGEFYRADRSRPRYNFAISPVARSLVTSIAFARFMLHDELVPAFTAANIMGLGQDETGELQLTADDYLLGVIGMVNELPRLSINAVTAQNFALPVKIAAFVNDIFASYSMLNLRNDILRRKFDSLKYDLKRCEDVVYDLTLRGLAPAPANA</sequence>
<keyword evidence="7" id="KW-0539">Nucleus</keyword>
<evidence type="ECO:0000313" key="8">
    <source>
        <dbReference type="EMBL" id="RSH85683.1"/>
    </source>
</evidence>
<dbReference type="Proteomes" id="UP000279259">
    <property type="component" value="Unassembled WGS sequence"/>
</dbReference>
<comment type="caution">
    <text evidence="8">The sequence shown here is derived from an EMBL/GenBank/DDBJ whole genome shotgun (WGS) entry which is preliminary data.</text>
</comment>
<keyword evidence="5" id="KW-0694">RNA-binding</keyword>
<dbReference type="GO" id="GO:0016070">
    <property type="term" value="P:RNA metabolic process"/>
    <property type="evidence" value="ECO:0007669"/>
    <property type="project" value="InterPro"/>
</dbReference>
<evidence type="ECO:0000256" key="2">
    <source>
        <dbReference type="ARBA" id="ARBA00004496"/>
    </source>
</evidence>
<dbReference type="InterPro" id="IPR036081">
    <property type="entry name" value="Translin_sf"/>
</dbReference>
<evidence type="ECO:0000256" key="3">
    <source>
        <dbReference type="ARBA" id="ARBA00005902"/>
    </source>
</evidence>
<dbReference type="Gene3D" id="1.20.58.190">
    <property type="entry name" value="Translin, domain 1"/>
    <property type="match status" value="1"/>
</dbReference>
<dbReference type="PANTHER" id="PTHR10741">
    <property type="entry name" value="TRANSLIN AND TRANSLIN ASSOCIATED PROTEIN X"/>
    <property type="match status" value="1"/>
</dbReference>
<dbReference type="OrthoDB" id="829at2759"/>
<dbReference type="GO" id="GO:0005737">
    <property type="term" value="C:cytoplasm"/>
    <property type="evidence" value="ECO:0007669"/>
    <property type="project" value="UniProtKB-SubCell"/>
</dbReference>
<dbReference type="InterPro" id="IPR033956">
    <property type="entry name" value="Translin"/>
</dbReference>
<keyword evidence="6" id="KW-0238">DNA-binding</keyword>
<evidence type="ECO:0008006" key="10">
    <source>
        <dbReference type="Google" id="ProtNLM"/>
    </source>
</evidence>
<evidence type="ECO:0000256" key="1">
    <source>
        <dbReference type="ARBA" id="ARBA00004123"/>
    </source>
</evidence>
<proteinExistence type="inferred from homology"/>
<accession>A0A427Y3M5</accession>
<dbReference type="InterPro" id="IPR002848">
    <property type="entry name" value="Translin_fam"/>
</dbReference>
<dbReference type="GO" id="GO:0003697">
    <property type="term" value="F:single-stranded DNA binding"/>
    <property type="evidence" value="ECO:0007669"/>
    <property type="project" value="InterPro"/>
</dbReference>
<keyword evidence="9" id="KW-1185">Reference proteome</keyword>
<dbReference type="InterPro" id="IPR016068">
    <property type="entry name" value="Translin_N"/>
</dbReference>
<evidence type="ECO:0000256" key="6">
    <source>
        <dbReference type="ARBA" id="ARBA00023125"/>
    </source>
</evidence>
<dbReference type="FunFam" id="1.20.58.200:FF:000002">
    <property type="entry name" value="Putative translin"/>
    <property type="match status" value="1"/>
</dbReference>
<comment type="subcellular location">
    <subcellularLocation>
        <location evidence="2">Cytoplasm</location>
    </subcellularLocation>
    <subcellularLocation>
        <location evidence="1">Nucleus</location>
    </subcellularLocation>
</comment>
<dbReference type="Pfam" id="PF01997">
    <property type="entry name" value="Translin"/>
    <property type="match status" value="1"/>
</dbReference>
<dbReference type="GO" id="GO:0043565">
    <property type="term" value="F:sequence-specific DNA binding"/>
    <property type="evidence" value="ECO:0007669"/>
    <property type="project" value="InterPro"/>
</dbReference>
<comment type="similarity">
    <text evidence="3">Belongs to the translin family.</text>
</comment>
<dbReference type="InterPro" id="IPR016069">
    <property type="entry name" value="Translin_C"/>
</dbReference>